<dbReference type="STRING" id="6945.B7QBF8"/>
<proteinExistence type="predicted"/>
<feature type="domain" description="DDE Tnp4" evidence="3">
    <location>
        <begin position="1"/>
        <end position="135"/>
    </location>
</feature>
<dbReference type="AlphaFoldDB" id="B7QBF8"/>
<reference evidence="5" key="2">
    <citation type="submission" date="2020-05" db="UniProtKB">
        <authorList>
            <consortium name="EnsemblMetazoa"/>
        </authorList>
    </citation>
    <scope>IDENTIFICATION</scope>
    <source>
        <strain evidence="5">wikel</strain>
    </source>
</reference>
<dbReference type="EnsemblMetazoa" id="ISCW022353-RA">
    <property type="protein sequence ID" value="ISCW022353-PA"/>
    <property type="gene ID" value="ISCW022353"/>
</dbReference>
<dbReference type="HOGENOM" id="CLU_025643_3_1_1"/>
<dbReference type="VEuPathDB" id="VectorBase:ISCW022353"/>
<dbReference type="InParanoid" id="B7QBF8"/>
<accession>B7QBF8</accession>
<name>B7QBF8_IXOSC</name>
<evidence type="ECO:0000313" key="5">
    <source>
        <dbReference type="EnsemblMetazoa" id="ISCW022353-PA"/>
    </source>
</evidence>
<reference evidence="4 6" key="1">
    <citation type="submission" date="2008-03" db="EMBL/GenBank/DDBJ databases">
        <title>Annotation of Ixodes scapularis.</title>
        <authorList>
            <consortium name="Ixodes scapularis Genome Project Consortium"/>
            <person name="Caler E."/>
            <person name="Hannick L.I."/>
            <person name="Bidwell S."/>
            <person name="Joardar V."/>
            <person name="Thiagarajan M."/>
            <person name="Amedeo P."/>
            <person name="Galinsky K.J."/>
            <person name="Schobel S."/>
            <person name="Inman J."/>
            <person name="Hostetler J."/>
            <person name="Miller J."/>
            <person name="Hammond M."/>
            <person name="Megy K."/>
            <person name="Lawson D."/>
            <person name="Kodira C."/>
            <person name="Sutton G."/>
            <person name="Meyer J."/>
            <person name="Hill C.A."/>
            <person name="Birren B."/>
            <person name="Nene V."/>
            <person name="Collins F."/>
            <person name="Alarcon-Chaidez F."/>
            <person name="Wikel S."/>
            <person name="Strausberg R."/>
        </authorList>
    </citation>
    <scope>NUCLEOTIDE SEQUENCE [LARGE SCALE GENOMIC DNA]</scope>
    <source>
        <strain evidence="6">Wikel</strain>
        <strain evidence="4">Wikel colony</strain>
    </source>
</reference>
<evidence type="ECO:0000313" key="4">
    <source>
        <dbReference type="EMBL" id="EEC16180.1"/>
    </source>
</evidence>
<dbReference type="VEuPathDB" id="VectorBase:ISCP_015367"/>
<comment type="cofactor">
    <cofactor evidence="1">
        <name>a divalent metal cation</name>
        <dbReference type="ChEBI" id="CHEBI:60240"/>
    </cofactor>
</comment>
<dbReference type="EMBL" id="ABJB010550022">
    <property type="status" value="NOT_ANNOTATED_CDS"/>
    <property type="molecule type" value="Genomic_DNA"/>
</dbReference>
<feature type="non-terminal residue" evidence="4">
    <location>
        <position position="1"/>
    </location>
</feature>
<dbReference type="VEuPathDB" id="VectorBase:ISCI022353"/>
<gene>
    <name evidence="4" type="ORF">IscW_ISCW022353</name>
</gene>
<evidence type="ECO:0000259" key="3">
    <source>
        <dbReference type="Pfam" id="PF13359"/>
    </source>
</evidence>
<dbReference type="PANTHER" id="PTHR23080">
    <property type="entry name" value="THAP DOMAIN PROTEIN"/>
    <property type="match status" value="1"/>
</dbReference>
<dbReference type="OrthoDB" id="7782839at2759"/>
<keyword evidence="2" id="KW-0479">Metal-binding</keyword>
<dbReference type="Pfam" id="PF13359">
    <property type="entry name" value="DDE_Tnp_4"/>
    <property type="match status" value="1"/>
</dbReference>
<sequence>SHNTVKVLYAVAPNGFIMFISKAYGGRASDRYITVNSGFLDHLEYGDEVLADRGYSIADVLPVGVELALPSSTKGRQLAARDLVVSRRLAKLRIHVGRSIRHIKCFLILKHVTSSYLAKKKKIDDILAAVTELCNLQACSHQRARARRK</sequence>
<dbReference type="Proteomes" id="UP000001555">
    <property type="component" value="Unassembled WGS sequence"/>
</dbReference>
<dbReference type="InterPro" id="IPR027806">
    <property type="entry name" value="HARBI1_dom"/>
</dbReference>
<evidence type="ECO:0000256" key="2">
    <source>
        <dbReference type="ARBA" id="ARBA00022723"/>
    </source>
</evidence>
<keyword evidence="6" id="KW-1185">Reference proteome</keyword>
<dbReference type="PaxDb" id="6945-B7QBF8"/>
<dbReference type="EMBL" id="DS901144">
    <property type="protein sequence ID" value="EEC16180.1"/>
    <property type="molecule type" value="Genomic_DNA"/>
</dbReference>
<dbReference type="GO" id="GO:0046872">
    <property type="term" value="F:metal ion binding"/>
    <property type="evidence" value="ECO:0007669"/>
    <property type="project" value="UniProtKB-KW"/>
</dbReference>
<organism>
    <name type="scientific">Ixodes scapularis</name>
    <name type="common">Black-legged tick</name>
    <name type="synonym">Deer tick</name>
    <dbReference type="NCBI Taxonomy" id="6945"/>
    <lineage>
        <taxon>Eukaryota</taxon>
        <taxon>Metazoa</taxon>
        <taxon>Ecdysozoa</taxon>
        <taxon>Arthropoda</taxon>
        <taxon>Chelicerata</taxon>
        <taxon>Arachnida</taxon>
        <taxon>Acari</taxon>
        <taxon>Parasitiformes</taxon>
        <taxon>Ixodida</taxon>
        <taxon>Ixodoidea</taxon>
        <taxon>Ixodidae</taxon>
        <taxon>Ixodinae</taxon>
        <taxon>Ixodes</taxon>
    </lineage>
</organism>
<protein>
    <recommendedName>
        <fullName evidence="3">DDE Tnp4 domain-containing protein</fullName>
    </recommendedName>
</protein>
<evidence type="ECO:0000313" key="6">
    <source>
        <dbReference type="Proteomes" id="UP000001555"/>
    </source>
</evidence>
<evidence type="ECO:0000256" key="1">
    <source>
        <dbReference type="ARBA" id="ARBA00001968"/>
    </source>
</evidence>
<dbReference type="PANTHER" id="PTHR23080:SF138">
    <property type="entry name" value="PROTEIN ALP1-LIKE"/>
    <property type="match status" value="1"/>
</dbReference>